<feature type="region of interest" description="Disordered" evidence="1">
    <location>
        <begin position="94"/>
        <end position="139"/>
    </location>
</feature>
<reference evidence="2 3" key="1">
    <citation type="submission" date="2019-05" db="EMBL/GenBank/DDBJ databases">
        <title>Another draft genome of Portunus trituberculatus and its Hox gene families provides insights of decapod evolution.</title>
        <authorList>
            <person name="Jeong J.-H."/>
            <person name="Song I."/>
            <person name="Kim S."/>
            <person name="Choi T."/>
            <person name="Kim D."/>
            <person name="Ryu S."/>
            <person name="Kim W."/>
        </authorList>
    </citation>
    <scope>NUCLEOTIDE SEQUENCE [LARGE SCALE GENOMIC DNA]</scope>
    <source>
        <tissue evidence="2">Muscle</tissue>
    </source>
</reference>
<protein>
    <submittedName>
        <fullName evidence="2">Uncharacterized protein</fullName>
    </submittedName>
</protein>
<evidence type="ECO:0000313" key="3">
    <source>
        <dbReference type="Proteomes" id="UP000324222"/>
    </source>
</evidence>
<dbReference type="AlphaFoldDB" id="A0A5B7I959"/>
<keyword evidence="3" id="KW-1185">Reference proteome</keyword>
<accession>A0A5B7I959</accession>
<comment type="caution">
    <text evidence="2">The sequence shown here is derived from an EMBL/GenBank/DDBJ whole genome shotgun (WGS) entry which is preliminary data.</text>
</comment>
<sequence length="215" mass="23843">MKIKKDKTAEVPQGKYLQLARPRPDILLLSRASEGNLIVEKNFKAAFTLEEPWPEQASDGRGRGGVRGEAYRPPPLAPSQTACDTECIIKETNATQRQVTLSTRGDAQPSHTNQPLPPQRRRSSRPGTPAAPPRWSCPCRRLPLRPNASRHASPHNRFQSNFLPETLESRLGEAALLWRVPWPAAGDTFSSPRSLSTTSRSVCRVTFGGDFSCDY</sequence>
<feature type="region of interest" description="Disordered" evidence="1">
    <location>
        <begin position="54"/>
        <end position="82"/>
    </location>
</feature>
<gene>
    <name evidence="2" type="ORF">E2C01_075660</name>
</gene>
<evidence type="ECO:0000256" key="1">
    <source>
        <dbReference type="SAM" id="MobiDB-lite"/>
    </source>
</evidence>
<proteinExistence type="predicted"/>
<organism evidence="2 3">
    <name type="scientific">Portunus trituberculatus</name>
    <name type="common">Swimming crab</name>
    <name type="synonym">Neptunus trituberculatus</name>
    <dbReference type="NCBI Taxonomy" id="210409"/>
    <lineage>
        <taxon>Eukaryota</taxon>
        <taxon>Metazoa</taxon>
        <taxon>Ecdysozoa</taxon>
        <taxon>Arthropoda</taxon>
        <taxon>Crustacea</taxon>
        <taxon>Multicrustacea</taxon>
        <taxon>Malacostraca</taxon>
        <taxon>Eumalacostraca</taxon>
        <taxon>Eucarida</taxon>
        <taxon>Decapoda</taxon>
        <taxon>Pleocyemata</taxon>
        <taxon>Brachyura</taxon>
        <taxon>Eubrachyura</taxon>
        <taxon>Portunoidea</taxon>
        <taxon>Portunidae</taxon>
        <taxon>Portuninae</taxon>
        <taxon>Portunus</taxon>
    </lineage>
</organism>
<feature type="compositionally biased region" description="Polar residues" evidence="1">
    <location>
        <begin position="94"/>
        <end position="113"/>
    </location>
</feature>
<dbReference type="Proteomes" id="UP000324222">
    <property type="component" value="Unassembled WGS sequence"/>
</dbReference>
<dbReference type="EMBL" id="VSRR010055796">
    <property type="protein sequence ID" value="MPC81060.1"/>
    <property type="molecule type" value="Genomic_DNA"/>
</dbReference>
<name>A0A5B7I959_PORTR</name>
<evidence type="ECO:0000313" key="2">
    <source>
        <dbReference type="EMBL" id="MPC81060.1"/>
    </source>
</evidence>